<gene>
    <name evidence="2" type="ORF">UU38_C0003G0206</name>
</gene>
<dbReference type="Gene3D" id="3.30.70.60">
    <property type="match status" value="1"/>
</dbReference>
<feature type="transmembrane region" description="Helical" evidence="1">
    <location>
        <begin position="6"/>
        <end position="23"/>
    </location>
</feature>
<evidence type="ECO:0000313" key="2">
    <source>
        <dbReference type="EMBL" id="KKR88954.1"/>
    </source>
</evidence>
<sequence length="167" mass="18476">MTHIGIGAILVLVLAAAFVYLSFDIGKRVDKIKESRSSLDFHSQIAELLFALRADFNAVSPYILGIENILPSRDELVNFSRDLSAAAGQNSVSFTSKFSGENLIGKISADDLKWIGVDFTLGGGFDNIVNFLKTVENSRYSIKLNALDLSRRDNDYRGLLNGKVFYF</sequence>
<dbReference type="Proteomes" id="UP000033918">
    <property type="component" value="Unassembled WGS sequence"/>
</dbReference>
<dbReference type="InterPro" id="IPR014717">
    <property type="entry name" value="Transl_elong_EF1B/ribsomal_bS6"/>
</dbReference>
<evidence type="ECO:0000313" key="3">
    <source>
        <dbReference type="Proteomes" id="UP000033918"/>
    </source>
</evidence>
<protein>
    <submittedName>
        <fullName evidence="2">Uncharacterized protein</fullName>
    </submittedName>
</protein>
<keyword evidence="1" id="KW-0812">Transmembrane</keyword>
<dbReference type="AlphaFoldDB" id="A0A0G0UJK2"/>
<keyword evidence="1" id="KW-1133">Transmembrane helix</keyword>
<keyword evidence="1" id="KW-0472">Membrane</keyword>
<comment type="caution">
    <text evidence="2">The sequence shown here is derived from an EMBL/GenBank/DDBJ whole genome shotgun (WGS) entry which is preliminary data.</text>
</comment>
<proteinExistence type="predicted"/>
<reference evidence="2 3" key="1">
    <citation type="journal article" date="2015" name="Nature">
        <title>rRNA introns, odd ribosomes, and small enigmatic genomes across a large radiation of phyla.</title>
        <authorList>
            <person name="Brown C.T."/>
            <person name="Hug L.A."/>
            <person name="Thomas B.C."/>
            <person name="Sharon I."/>
            <person name="Castelle C.J."/>
            <person name="Singh A."/>
            <person name="Wilkins M.J."/>
            <person name="Williams K.H."/>
            <person name="Banfield J.F."/>
        </authorList>
    </citation>
    <scope>NUCLEOTIDE SEQUENCE [LARGE SCALE GENOMIC DNA]</scope>
</reference>
<organism evidence="2 3">
    <name type="scientific">Candidatus Wolfebacteria bacterium GW2011_GWB1_41_12</name>
    <dbReference type="NCBI Taxonomy" id="1619006"/>
    <lineage>
        <taxon>Bacteria</taxon>
        <taxon>Candidatus Wolfeibacteriota</taxon>
    </lineage>
</organism>
<name>A0A0G0UJK2_9BACT</name>
<accession>A0A0G0UJK2</accession>
<evidence type="ECO:0000256" key="1">
    <source>
        <dbReference type="SAM" id="Phobius"/>
    </source>
</evidence>
<dbReference type="EMBL" id="LCAK01000003">
    <property type="protein sequence ID" value="KKR88954.1"/>
    <property type="molecule type" value="Genomic_DNA"/>
</dbReference>